<dbReference type="InterPro" id="IPR036291">
    <property type="entry name" value="NAD(P)-bd_dom_sf"/>
</dbReference>
<protein>
    <recommendedName>
        <fullName evidence="2">alanine dehydrogenase</fullName>
        <ecNumber evidence="2">1.4.1.1</ecNumber>
    </recommendedName>
</protein>
<dbReference type="Gene3D" id="3.40.50.720">
    <property type="entry name" value="NAD(P)-binding Rossmann-like Domain"/>
    <property type="match status" value="2"/>
</dbReference>
<sequence>MATPSISPTGFSELAKQTALYPQESLDPLVQNGRSLLIGVPKEVSLQENRVALTPESVAILARNGHRVWVEKGAGAGAHFTDHEYSQAGARIVDNPRDVFQTDLILKVEPLVADEFEWVKPGATVISALNLPAHEKSYFEKLNQKKITGIGYEFIEDRAGGLPIVRTMSEIAGSTAMLIAAEYLSSPGNGKGLVLGGITGIPPTKVVILGAGTVAEYAARTAIGLGVDIKVFDRHIYRLQRLKYAVGQSVYTSIIDSDTLKEAISRADVVIGAMRGENGQSPCVVTEEMVAGMNPNSIVIDVSIDQGGCFETSRMTSHDNPVFLKHDIIHYCVPNIASRVARTASIALSNVFLPFLLEVGTIGGMEEMLYTSRWVMKGVYTYKGSLTNAHIAQKFNMPYKDLSLLMMARL</sequence>
<dbReference type="SUPFAM" id="SSF51735">
    <property type="entry name" value="NAD(P)-binding Rossmann-fold domains"/>
    <property type="match status" value="1"/>
</dbReference>
<gene>
    <name evidence="7" type="ORF">GCM10023091_13100</name>
</gene>
<feature type="domain" description="Alanine dehydrogenase/pyridine nucleotide transhydrogenase N-terminal" evidence="6">
    <location>
        <begin position="39"/>
        <end position="172"/>
    </location>
</feature>
<dbReference type="SMART" id="SM01003">
    <property type="entry name" value="AlaDh_PNT_N"/>
    <property type="match status" value="1"/>
</dbReference>
<dbReference type="SUPFAM" id="SSF52283">
    <property type="entry name" value="Formate/glycerate dehydrogenase catalytic domain-like"/>
    <property type="match status" value="1"/>
</dbReference>
<dbReference type="EMBL" id="BAABEY010000014">
    <property type="protein sequence ID" value="GAA4435900.1"/>
    <property type="molecule type" value="Genomic_DNA"/>
</dbReference>
<comment type="caution">
    <text evidence="7">The sequence shown here is derived from an EMBL/GenBank/DDBJ whole genome shotgun (WGS) entry which is preliminary data.</text>
</comment>
<evidence type="ECO:0000313" key="8">
    <source>
        <dbReference type="Proteomes" id="UP001501508"/>
    </source>
</evidence>
<dbReference type="InterPro" id="IPR012302">
    <property type="entry name" value="Malic_NAD-bd"/>
</dbReference>
<dbReference type="Pfam" id="PF05222">
    <property type="entry name" value="AlaDh_PNT_N"/>
    <property type="match status" value="1"/>
</dbReference>
<dbReference type="PANTHER" id="PTHR42795:SF1">
    <property type="entry name" value="ALANINE DEHYDROGENASE"/>
    <property type="match status" value="1"/>
</dbReference>
<evidence type="ECO:0000259" key="4">
    <source>
        <dbReference type="SMART" id="SM00919"/>
    </source>
</evidence>
<dbReference type="InterPro" id="IPR007886">
    <property type="entry name" value="AlaDH/PNT_N"/>
</dbReference>
<reference evidence="8" key="1">
    <citation type="journal article" date="2019" name="Int. J. Syst. Evol. Microbiol.">
        <title>The Global Catalogue of Microorganisms (GCM) 10K type strain sequencing project: providing services to taxonomists for standard genome sequencing and annotation.</title>
        <authorList>
            <consortium name="The Broad Institute Genomics Platform"/>
            <consortium name="The Broad Institute Genome Sequencing Center for Infectious Disease"/>
            <person name="Wu L."/>
            <person name="Ma J."/>
        </authorList>
    </citation>
    <scope>NUCLEOTIDE SEQUENCE [LARGE SCALE GENOMIC DNA]</scope>
    <source>
        <strain evidence="8">JCM 31920</strain>
    </source>
</reference>
<dbReference type="SMART" id="SM00919">
    <property type="entry name" value="Malic_M"/>
    <property type="match status" value="1"/>
</dbReference>
<name>A0ABP8LSS6_9BACT</name>
<evidence type="ECO:0000256" key="3">
    <source>
        <dbReference type="ARBA" id="ARBA00023002"/>
    </source>
</evidence>
<evidence type="ECO:0000256" key="1">
    <source>
        <dbReference type="ARBA" id="ARBA00005689"/>
    </source>
</evidence>
<dbReference type="InterPro" id="IPR007698">
    <property type="entry name" value="AlaDH/PNT_NAD(H)-bd"/>
</dbReference>
<keyword evidence="3" id="KW-0560">Oxidoreductase</keyword>
<keyword evidence="8" id="KW-1185">Reference proteome</keyword>
<feature type="domain" description="Alanine dehydrogenase/pyridine nucleotide transhydrogenase NAD(H)-binding" evidence="5">
    <location>
        <begin position="184"/>
        <end position="332"/>
    </location>
</feature>
<dbReference type="PANTHER" id="PTHR42795">
    <property type="entry name" value="ALANINE DEHYDROGENASE"/>
    <property type="match status" value="1"/>
</dbReference>
<dbReference type="SMART" id="SM01002">
    <property type="entry name" value="AlaDh_PNT_C"/>
    <property type="match status" value="1"/>
</dbReference>
<dbReference type="Pfam" id="PF01262">
    <property type="entry name" value="AlaDh_PNT_C"/>
    <property type="match status" value="1"/>
</dbReference>
<proteinExistence type="inferred from homology"/>
<accession>A0ABP8LSS6</accession>
<evidence type="ECO:0000256" key="2">
    <source>
        <dbReference type="ARBA" id="ARBA00012897"/>
    </source>
</evidence>
<evidence type="ECO:0000259" key="5">
    <source>
        <dbReference type="SMART" id="SM01002"/>
    </source>
</evidence>
<dbReference type="CDD" id="cd05305">
    <property type="entry name" value="L-AlaDH"/>
    <property type="match status" value="1"/>
</dbReference>
<evidence type="ECO:0000259" key="6">
    <source>
        <dbReference type="SMART" id="SM01003"/>
    </source>
</evidence>
<feature type="domain" description="Malic enzyme NAD-binding" evidence="4">
    <location>
        <begin position="194"/>
        <end position="345"/>
    </location>
</feature>
<evidence type="ECO:0000313" key="7">
    <source>
        <dbReference type="EMBL" id="GAA4435900.1"/>
    </source>
</evidence>
<dbReference type="RefSeq" id="WP_345027489.1">
    <property type="nucleotide sequence ID" value="NZ_BAABEY010000014.1"/>
</dbReference>
<organism evidence="7 8">
    <name type="scientific">Ravibacter arvi</name>
    <dbReference type="NCBI Taxonomy" id="2051041"/>
    <lineage>
        <taxon>Bacteria</taxon>
        <taxon>Pseudomonadati</taxon>
        <taxon>Bacteroidota</taxon>
        <taxon>Cytophagia</taxon>
        <taxon>Cytophagales</taxon>
        <taxon>Spirosomataceae</taxon>
        <taxon>Ravibacter</taxon>
    </lineage>
</organism>
<comment type="similarity">
    <text evidence="1">Belongs to the AlaDH/PNT family.</text>
</comment>
<dbReference type="InterPro" id="IPR008141">
    <property type="entry name" value="Ala_DH"/>
</dbReference>
<dbReference type="Proteomes" id="UP001501508">
    <property type="component" value="Unassembled WGS sequence"/>
</dbReference>
<dbReference type="EC" id="1.4.1.1" evidence="2"/>